<dbReference type="PROSITE" id="PS01117">
    <property type="entry name" value="HTH_MARR_1"/>
    <property type="match status" value="1"/>
</dbReference>
<keyword evidence="1" id="KW-0805">Transcription regulation</keyword>
<dbReference type="PANTHER" id="PTHR42756">
    <property type="entry name" value="TRANSCRIPTIONAL REGULATOR, MARR"/>
    <property type="match status" value="1"/>
</dbReference>
<dbReference type="InterPro" id="IPR036390">
    <property type="entry name" value="WH_DNA-bd_sf"/>
</dbReference>
<dbReference type="RefSeq" id="WP_244684978.1">
    <property type="nucleotide sequence ID" value="NZ_CP095043.1"/>
</dbReference>
<dbReference type="SMART" id="SM00347">
    <property type="entry name" value="HTH_MARR"/>
    <property type="match status" value="1"/>
</dbReference>
<proteinExistence type="predicted"/>
<feature type="domain" description="HTH marR-type" evidence="4">
    <location>
        <begin position="2"/>
        <end position="140"/>
    </location>
</feature>
<evidence type="ECO:0000256" key="1">
    <source>
        <dbReference type="ARBA" id="ARBA00023015"/>
    </source>
</evidence>
<reference evidence="5 6" key="1">
    <citation type="submission" date="2022-04" db="EMBL/GenBank/DDBJ databases">
        <title>Leucobacter sp. isolated from rhizosphere of onion.</title>
        <authorList>
            <person name="Won M."/>
            <person name="Lee C.-M."/>
            <person name="Woen H.-Y."/>
            <person name="Kwon S.-W."/>
        </authorList>
    </citation>
    <scope>NUCLEOTIDE SEQUENCE [LARGE SCALE GENOMIC DNA]</scope>
    <source>
        <strain evidence="5 6">H25R-14</strain>
    </source>
</reference>
<dbReference type="EMBL" id="CP095043">
    <property type="protein sequence ID" value="UOQ59777.1"/>
    <property type="molecule type" value="Genomic_DNA"/>
</dbReference>
<dbReference type="SUPFAM" id="SSF46785">
    <property type="entry name" value="Winged helix' DNA-binding domain"/>
    <property type="match status" value="1"/>
</dbReference>
<evidence type="ECO:0000256" key="2">
    <source>
        <dbReference type="ARBA" id="ARBA00023125"/>
    </source>
</evidence>
<organism evidence="5 6">
    <name type="scientific">Leucobacter rhizosphaerae</name>
    <dbReference type="NCBI Taxonomy" id="2932245"/>
    <lineage>
        <taxon>Bacteria</taxon>
        <taxon>Bacillati</taxon>
        <taxon>Actinomycetota</taxon>
        <taxon>Actinomycetes</taxon>
        <taxon>Micrococcales</taxon>
        <taxon>Microbacteriaceae</taxon>
        <taxon>Leucobacter</taxon>
    </lineage>
</organism>
<dbReference type="InterPro" id="IPR036388">
    <property type="entry name" value="WH-like_DNA-bd_sf"/>
</dbReference>
<evidence type="ECO:0000256" key="3">
    <source>
        <dbReference type="ARBA" id="ARBA00023163"/>
    </source>
</evidence>
<dbReference type="Gene3D" id="1.10.10.10">
    <property type="entry name" value="Winged helix-like DNA-binding domain superfamily/Winged helix DNA-binding domain"/>
    <property type="match status" value="1"/>
</dbReference>
<dbReference type="PROSITE" id="PS50995">
    <property type="entry name" value="HTH_MARR_2"/>
    <property type="match status" value="1"/>
</dbReference>
<dbReference type="PANTHER" id="PTHR42756:SF1">
    <property type="entry name" value="TRANSCRIPTIONAL REPRESSOR OF EMRAB OPERON"/>
    <property type="match status" value="1"/>
</dbReference>
<evidence type="ECO:0000313" key="5">
    <source>
        <dbReference type="EMBL" id="UOQ59777.1"/>
    </source>
</evidence>
<keyword evidence="3" id="KW-0804">Transcription</keyword>
<keyword evidence="2" id="KW-0238">DNA-binding</keyword>
<evidence type="ECO:0000259" key="4">
    <source>
        <dbReference type="PROSITE" id="PS50995"/>
    </source>
</evidence>
<accession>A0ABY4FU18</accession>
<gene>
    <name evidence="5" type="ORF">MUN76_12075</name>
</gene>
<dbReference type="InterPro" id="IPR000835">
    <property type="entry name" value="HTH_MarR-typ"/>
</dbReference>
<dbReference type="Pfam" id="PF12802">
    <property type="entry name" value="MarR_2"/>
    <property type="match status" value="1"/>
</dbReference>
<dbReference type="Proteomes" id="UP000831775">
    <property type="component" value="Chromosome"/>
</dbReference>
<name>A0ABY4FU18_9MICO</name>
<evidence type="ECO:0000313" key="6">
    <source>
        <dbReference type="Proteomes" id="UP000831775"/>
    </source>
</evidence>
<dbReference type="InterPro" id="IPR023187">
    <property type="entry name" value="Tscrpt_reg_MarR-type_CS"/>
</dbReference>
<protein>
    <submittedName>
        <fullName evidence="5">MarR family transcriptional regulator</fullName>
    </submittedName>
</protein>
<sequence>MTESRARLIERYAEERHAVTALLASRLVSPLITSGLTANQLKIILLITSDLAQTGRDLAEVLDVSPASVSTSVDRLVAMGYLSRASDAGDRRVTHLIPTERATRIHDQILEGHGAWEHYLEHMPVDDLDALVRGLASLRRVIAERIDPDPALPESE</sequence>
<keyword evidence="6" id="KW-1185">Reference proteome</keyword>